<keyword evidence="1" id="KW-0802">TPR repeat</keyword>
<reference evidence="3 4" key="1">
    <citation type="submission" date="2018-12" db="EMBL/GenBank/DDBJ databases">
        <title>Hymenobacter gummosus sp. nov., isolated from a spring.</title>
        <authorList>
            <person name="Nie L."/>
        </authorList>
    </citation>
    <scope>NUCLEOTIDE SEQUENCE [LARGE SCALE GENOMIC DNA]</scope>
    <source>
        <strain evidence="3 4">KCTC 52166</strain>
    </source>
</reference>
<dbReference type="AlphaFoldDB" id="A0A431TVN4"/>
<dbReference type="Proteomes" id="UP000282184">
    <property type="component" value="Unassembled WGS sequence"/>
</dbReference>
<feature type="signal peptide" evidence="2">
    <location>
        <begin position="1"/>
        <end position="17"/>
    </location>
</feature>
<evidence type="ECO:0000313" key="3">
    <source>
        <dbReference type="EMBL" id="RTQ45438.1"/>
    </source>
</evidence>
<evidence type="ECO:0008006" key="5">
    <source>
        <dbReference type="Google" id="ProtNLM"/>
    </source>
</evidence>
<dbReference type="EMBL" id="RXOF01000020">
    <property type="protein sequence ID" value="RTQ45438.1"/>
    <property type="molecule type" value="Genomic_DNA"/>
</dbReference>
<evidence type="ECO:0000313" key="4">
    <source>
        <dbReference type="Proteomes" id="UP000282184"/>
    </source>
</evidence>
<dbReference type="PROSITE" id="PS50005">
    <property type="entry name" value="TPR"/>
    <property type="match status" value="1"/>
</dbReference>
<sequence>MINSLFASLLLTSAVPAAETEAHSPYALPTLRRHFRQAAQDEAASRQFHQLMSQYTAQDAVVLAYKAASEAILAKHTGGLFDKLDRVKAAGRQFEQAVALDPRHPEIRFLRFSVESNLPGFLGASKHVEEDKHLLVQTLLSHPKSGMDAEGFQVVRDYLLRGNHLTDEQAERLRKLPQ</sequence>
<gene>
    <name evidence="3" type="ORF">EJV47_25205</name>
</gene>
<evidence type="ECO:0000256" key="2">
    <source>
        <dbReference type="SAM" id="SignalP"/>
    </source>
</evidence>
<accession>A0A431TVN4</accession>
<feature type="repeat" description="TPR" evidence="1">
    <location>
        <begin position="71"/>
        <end position="104"/>
    </location>
</feature>
<organism evidence="3 4">
    <name type="scientific">Hymenobacter gummosus</name>
    <dbReference type="NCBI Taxonomy" id="1776032"/>
    <lineage>
        <taxon>Bacteria</taxon>
        <taxon>Pseudomonadati</taxon>
        <taxon>Bacteroidota</taxon>
        <taxon>Cytophagia</taxon>
        <taxon>Cytophagales</taxon>
        <taxon>Hymenobacteraceae</taxon>
        <taxon>Hymenobacter</taxon>
    </lineage>
</organism>
<protein>
    <recommendedName>
        <fullName evidence="5">Tetratricopeptide repeat protein</fullName>
    </recommendedName>
</protein>
<proteinExistence type="predicted"/>
<comment type="caution">
    <text evidence="3">The sequence shown here is derived from an EMBL/GenBank/DDBJ whole genome shotgun (WGS) entry which is preliminary data.</text>
</comment>
<keyword evidence="4" id="KW-1185">Reference proteome</keyword>
<dbReference type="RefSeq" id="WP_126695989.1">
    <property type="nucleotide sequence ID" value="NZ_RXOF01000020.1"/>
</dbReference>
<dbReference type="InterPro" id="IPR019734">
    <property type="entry name" value="TPR_rpt"/>
</dbReference>
<dbReference type="OrthoDB" id="663842at2"/>
<name>A0A431TVN4_9BACT</name>
<evidence type="ECO:0000256" key="1">
    <source>
        <dbReference type="PROSITE-ProRule" id="PRU00339"/>
    </source>
</evidence>
<keyword evidence="2" id="KW-0732">Signal</keyword>
<feature type="chain" id="PRO_5019100874" description="Tetratricopeptide repeat protein" evidence="2">
    <location>
        <begin position="18"/>
        <end position="178"/>
    </location>
</feature>